<accession>A0ABV9M7R2</accession>
<dbReference type="Pfam" id="PF07963">
    <property type="entry name" value="N_methyl"/>
    <property type="match status" value="1"/>
</dbReference>
<evidence type="ECO:0000313" key="5">
    <source>
        <dbReference type="Proteomes" id="UP001596026"/>
    </source>
</evidence>
<keyword evidence="2" id="KW-0178">Competence</keyword>
<dbReference type="SUPFAM" id="SSF54523">
    <property type="entry name" value="Pili subunits"/>
    <property type="match status" value="1"/>
</dbReference>
<dbReference type="Gene3D" id="3.30.700.10">
    <property type="entry name" value="Glycoprotein, Type 4 Pilin"/>
    <property type="match status" value="1"/>
</dbReference>
<evidence type="ECO:0000256" key="1">
    <source>
        <dbReference type="ARBA" id="ARBA00004241"/>
    </source>
</evidence>
<proteinExistence type="predicted"/>
<keyword evidence="5" id="KW-1185">Reference proteome</keyword>
<gene>
    <name evidence="4" type="ORF">ACFO3L_11200</name>
</gene>
<evidence type="ECO:0000256" key="3">
    <source>
        <dbReference type="SAM" id="Phobius"/>
    </source>
</evidence>
<evidence type="ECO:0000313" key="4">
    <source>
        <dbReference type="EMBL" id="MFC4711165.1"/>
    </source>
</evidence>
<comment type="subcellular location">
    <subcellularLocation>
        <location evidence="1">Cell surface</location>
    </subcellularLocation>
</comment>
<dbReference type="NCBIfam" id="TIGR02532">
    <property type="entry name" value="IV_pilin_GFxxxE"/>
    <property type="match status" value="1"/>
</dbReference>
<dbReference type="InterPro" id="IPR045584">
    <property type="entry name" value="Pilin-like"/>
</dbReference>
<dbReference type="EMBL" id="JBHSGT010000067">
    <property type="protein sequence ID" value="MFC4711165.1"/>
    <property type="molecule type" value="Genomic_DNA"/>
</dbReference>
<dbReference type="PROSITE" id="PS00409">
    <property type="entry name" value="PROKAR_NTER_METHYL"/>
    <property type="match status" value="1"/>
</dbReference>
<comment type="caution">
    <text evidence="4">The sequence shown here is derived from an EMBL/GenBank/DDBJ whole genome shotgun (WGS) entry which is preliminary data.</text>
</comment>
<dbReference type="InterPro" id="IPR012902">
    <property type="entry name" value="N_methyl_site"/>
</dbReference>
<sequence length="94" mass="10806">MRKTLKNQLHKGFTLVEMMIVVLIISILVLLFIPNLGQTKDAVEKESDKAIVETMRTEIELAEFGGDKLTEEEKAELFPEGKKKDLFEEHFRGK</sequence>
<keyword evidence="3" id="KW-1133">Transmembrane helix</keyword>
<reference evidence="5" key="1">
    <citation type="journal article" date="2019" name="Int. J. Syst. Evol. Microbiol.">
        <title>The Global Catalogue of Microorganisms (GCM) 10K type strain sequencing project: providing services to taxonomists for standard genome sequencing and annotation.</title>
        <authorList>
            <consortium name="The Broad Institute Genomics Platform"/>
            <consortium name="The Broad Institute Genome Sequencing Center for Infectious Disease"/>
            <person name="Wu L."/>
            <person name="Ma J."/>
        </authorList>
    </citation>
    <scope>NUCLEOTIDE SEQUENCE [LARGE SCALE GENOMIC DNA]</scope>
    <source>
        <strain evidence="5">CGMCC 1.19061</strain>
    </source>
</reference>
<name>A0ABV9M7R2_9ENTE</name>
<protein>
    <submittedName>
        <fullName evidence="4">Prepilin-type N-terminal cleavage/methylation domain-containing protein</fullName>
    </submittedName>
</protein>
<dbReference type="RefSeq" id="WP_379967548.1">
    <property type="nucleotide sequence ID" value="NZ_JBHSGT010000067.1"/>
</dbReference>
<organism evidence="4 5">
    <name type="scientific">Enterococcus eurekensis</name>
    <dbReference type="NCBI Taxonomy" id="1159753"/>
    <lineage>
        <taxon>Bacteria</taxon>
        <taxon>Bacillati</taxon>
        <taxon>Bacillota</taxon>
        <taxon>Bacilli</taxon>
        <taxon>Lactobacillales</taxon>
        <taxon>Enterococcaceae</taxon>
        <taxon>Enterococcus</taxon>
    </lineage>
</organism>
<keyword evidence="3" id="KW-0812">Transmembrane</keyword>
<evidence type="ECO:0000256" key="2">
    <source>
        <dbReference type="ARBA" id="ARBA00023287"/>
    </source>
</evidence>
<keyword evidence="3" id="KW-0472">Membrane</keyword>
<feature type="transmembrane region" description="Helical" evidence="3">
    <location>
        <begin position="12"/>
        <end position="33"/>
    </location>
</feature>
<dbReference type="Proteomes" id="UP001596026">
    <property type="component" value="Unassembled WGS sequence"/>
</dbReference>